<name>A0A516SAB4_9NEIS</name>
<keyword evidence="3" id="KW-0997">Cell inner membrane</keyword>
<dbReference type="PANTHER" id="PTHR30462">
    <property type="entry name" value="INTERMEMBRANE TRANSPORT PROTEIN PQIB-RELATED"/>
    <property type="match status" value="1"/>
</dbReference>
<dbReference type="PANTHER" id="PTHR30462:SF0">
    <property type="entry name" value="INTERMEMBRANE TRANSPORT PROTEIN YEBT"/>
    <property type="match status" value="1"/>
</dbReference>
<gene>
    <name evidence="9" type="ORF">FNU76_01225</name>
</gene>
<sequence>MVDKLRAELERLPYAEHKRVKLRSVHLVWVVPLIAALIGAWFAWNSLTRHGPTITISFSSAEGIEAGKTRLKYKNVDIGVVRGIALSPDLSRVLVTAQTTRDADTMLRADSRFWVVRPRISLSGVSGLGTLVSGVYIGMEVGRSSEQRREFTGLEVPPAVAFDLPGRKFVLRAKEIGSLDIGSPIYFRRIQVGQVSDFKLDASGQSVTLEIFIKAPYDRFVTSQARFWQASGLDFTVDANGFRLDTQSMATLISGGIAFQSGLDGALPAAPAPAETAFELADSRVQAMKHAAGGEQYYRLYFNDTLRGLGVGAPVDMGGLPVGEVKTIGIEYDEAGKTFRFPVDIVLYPEQMRTYFRRPPADIGQDRLLDSMVADGMRAQLRSANLLTGQMYVALDFFRKEAAGRIDRSHEPARLPTRAGSLGQIQDSVASIVGKLDRIPFDGLSRDLRRALQDLDHSIKAAGKLAKRLDEELAPQAKATLQQAQQTFGAAERVLADEAPLQQDLRATLNDVRRAADSLRHLTDYLERHPETLLRGKPEDPP</sequence>
<dbReference type="EMBL" id="CP041730">
    <property type="protein sequence ID" value="QDQ25082.1"/>
    <property type="molecule type" value="Genomic_DNA"/>
</dbReference>
<keyword evidence="6 7" id="KW-0472">Membrane</keyword>
<dbReference type="Pfam" id="PF02470">
    <property type="entry name" value="MlaD"/>
    <property type="match status" value="3"/>
</dbReference>
<dbReference type="RefSeq" id="WP_143856007.1">
    <property type="nucleotide sequence ID" value="NZ_CP041730.1"/>
</dbReference>
<dbReference type="AlphaFoldDB" id="A0A516SAB4"/>
<protein>
    <submittedName>
        <fullName evidence="9">MCE family protein</fullName>
    </submittedName>
</protein>
<feature type="domain" description="Mce/MlaD" evidence="8">
    <location>
        <begin position="51"/>
        <end position="140"/>
    </location>
</feature>
<keyword evidence="2" id="KW-1003">Cell membrane</keyword>
<evidence type="ECO:0000256" key="4">
    <source>
        <dbReference type="ARBA" id="ARBA00022692"/>
    </source>
</evidence>
<evidence type="ECO:0000256" key="7">
    <source>
        <dbReference type="SAM" id="Phobius"/>
    </source>
</evidence>
<dbReference type="InterPro" id="IPR051800">
    <property type="entry name" value="PqiA-PqiB_transport"/>
</dbReference>
<proteinExistence type="predicted"/>
<organism evidence="9 10">
    <name type="scientific">Chitinimonas arctica</name>
    <dbReference type="NCBI Taxonomy" id="2594795"/>
    <lineage>
        <taxon>Bacteria</taxon>
        <taxon>Pseudomonadati</taxon>
        <taxon>Pseudomonadota</taxon>
        <taxon>Betaproteobacteria</taxon>
        <taxon>Neisseriales</taxon>
        <taxon>Chitinibacteraceae</taxon>
        <taxon>Chitinimonas</taxon>
    </lineage>
</organism>
<dbReference type="OrthoDB" id="9806984at2"/>
<evidence type="ECO:0000259" key="8">
    <source>
        <dbReference type="Pfam" id="PF02470"/>
    </source>
</evidence>
<evidence type="ECO:0000313" key="10">
    <source>
        <dbReference type="Proteomes" id="UP000317550"/>
    </source>
</evidence>
<dbReference type="GO" id="GO:0005886">
    <property type="term" value="C:plasma membrane"/>
    <property type="evidence" value="ECO:0007669"/>
    <property type="project" value="UniProtKB-SubCell"/>
</dbReference>
<keyword evidence="4 7" id="KW-0812">Transmembrane</keyword>
<evidence type="ECO:0000256" key="2">
    <source>
        <dbReference type="ARBA" id="ARBA00022475"/>
    </source>
</evidence>
<evidence type="ECO:0000313" key="9">
    <source>
        <dbReference type="EMBL" id="QDQ25082.1"/>
    </source>
</evidence>
<keyword evidence="10" id="KW-1185">Reference proteome</keyword>
<evidence type="ECO:0000256" key="6">
    <source>
        <dbReference type="ARBA" id="ARBA00023136"/>
    </source>
</evidence>
<comment type="subcellular location">
    <subcellularLocation>
        <location evidence="1">Cell inner membrane</location>
    </subcellularLocation>
</comment>
<feature type="domain" description="Mce/MlaD" evidence="8">
    <location>
        <begin position="166"/>
        <end position="226"/>
    </location>
</feature>
<dbReference type="KEGG" id="cari:FNU76_01225"/>
<evidence type="ECO:0000256" key="1">
    <source>
        <dbReference type="ARBA" id="ARBA00004533"/>
    </source>
</evidence>
<dbReference type="Proteomes" id="UP000317550">
    <property type="component" value="Chromosome"/>
</dbReference>
<feature type="domain" description="Mce/MlaD" evidence="8">
    <location>
        <begin position="296"/>
        <end position="397"/>
    </location>
</feature>
<evidence type="ECO:0000256" key="5">
    <source>
        <dbReference type="ARBA" id="ARBA00022989"/>
    </source>
</evidence>
<feature type="transmembrane region" description="Helical" evidence="7">
    <location>
        <begin position="27"/>
        <end position="44"/>
    </location>
</feature>
<dbReference type="InterPro" id="IPR003399">
    <property type="entry name" value="Mce/MlaD"/>
</dbReference>
<evidence type="ECO:0000256" key="3">
    <source>
        <dbReference type="ARBA" id="ARBA00022519"/>
    </source>
</evidence>
<reference evidence="10" key="1">
    <citation type="submission" date="2019-07" db="EMBL/GenBank/DDBJ databases">
        <title>Chitinimonas sp. nov., isolated from Ny-Alesund, arctica soil.</title>
        <authorList>
            <person name="Xu Q."/>
            <person name="Peng F."/>
        </authorList>
    </citation>
    <scope>NUCLEOTIDE SEQUENCE [LARGE SCALE GENOMIC DNA]</scope>
    <source>
        <strain evidence="10">R3-44</strain>
    </source>
</reference>
<keyword evidence="5 7" id="KW-1133">Transmembrane helix</keyword>
<accession>A0A516SAB4</accession>